<comment type="caution">
    <text evidence="1">The sequence shown here is derived from an EMBL/GenBank/DDBJ whole genome shotgun (WGS) entry which is preliminary data.</text>
</comment>
<evidence type="ECO:0000313" key="2">
    <source>
        <dbReference type="Proteomes" id="UP001569428"/>
    </source>
</evidence>
<name>A0ABV4NTB8_9GAMM</name>
<dbReference type="Proteomes" id="UP001569428">
    <property type="component" value="Unassembled WGS sequence"/>
</dbReference>
<protein>
    <submittedName>
        <fullName evidence="1">Uncharacterized protein</fullName>
    </submittedName>
</protein>
<accession>A0ABV4NTB8</accession>
<reference evidence="1 2" key="1">
    <citation type="submission" date="2024-08" db="EMBL/GenBank/DDBJ databases">
        <authorList>
            <person name="Ishaq N."/>
        </authorList>
    </citation>
    <scope>NUCLEOTIDE SEQUENCE [LARGE SCALE GENOMIC DNA]</scope>
    <source>
        <strain evidence="1 2">DSM 18651</strain>
    </source>
</reference>
<dbReference type="RefSeq" id="WP_371836938.1">
    <property type="nucleotide sequence ID" value="NZ_JBGMEK010000001.1"/>
</dbReference>
<sequence length="127" mass="14863">MMHPESKKESSLKSRAEAIFESLGSDRGFKALEDYHDRLISIEELDVNLTRIEAEEKDTSQRRNLRFDNYIRVAANDVSSLRRVDVYRVMDLSCSRTGMAKYLKRHRPDLNDEVDEVHEELTGFKLK</sequence>
<evidence type="ECO:0000313" key="1">
    <source>
        <dbReference type="EMBL" id="MFA0809317.1"/>
    </source>
</evidence>
<dbReference type="EMBL" id="JBGMEK010000001">
    <property type="protein sequence ID" value="MFA0809317.1"/>
    <property type="molecule type" value="Genomic_DNA"/>
</dbReference>
<keyword evidence="2" id="KW-1185">Reference proteome</keyword>
<organism evidence="1 2">
    <name type="scientific">Microbulbifer epialgicus</name>
    <dbReference type="NCBI Taxonomy" id="393907"/>
    <lineage>
        <taxon>Bacteria</taxon>
        <taxon>Pseudomonadati</taxon>
        <taxon>Pseudomonadota</taxon>
        <taxon>Gammaproteobacteria</taxon>
        <taxon>Cellvibrionales</taxon>
        <taxon>Microbulbiferaceae</taxon>
        <taxon>Microbulbifer</taxon>
    </lineage>
</organism>
<gene>
    <name evidence="1" type="ORF">ACCI49_00175</name>
</gene>
<proteinExistence type="predicted"/>